<protein>
    <submittedName>
        <fullName evidence="1">Uncharacterized protein</fullName>
    </submittedName>
</protein>
<gene>
    <name evidence="1" type="ORF">O181_028894</name>
</gene>
<organism evidence="1 2">
    <name type="scientific">Austropuccinia psidii MF-1</name>
    <dbReference type="NCBI Taxonomy" id="1389203"/>
    <lineage>
        <taxon>Eukaryota</taxon>
        <taxon>Fungi</taxon>
        <taxon>Dikarya</taxon>
        <taxon>Basidiomycota</taxon>
        <taxon>Pucciniomycotina</taxon>
        <taxon>Pucciniomycetes</taxon>
        <taxon>Pucciniales</taxon>
        <taxon>Sphaerophragmiaceae</taxon>
        <taxon>Austropuccinia</taxon>
    </lineage>
</organism>
<dbReference type="Proteomes" id="UP000765509">
    <property type="component" value="Unassembled WGS sequence"/>
</dbReference>
<dbReference type="EMBL" id="AVOT02009953">
    <property type="protein sequence ID" value="MBW0489179.1"/>
    <property type="molecule type" value="Genomic_DNA"/>
</dbReference>
<accession>A0A9Q3CPW6</accession>
<keyword evidence="2" id="KW-1185">Reference proteome</keyword>
<name>A0A9Q3CPW6_9BASI</name>
<sequence length="82" mass="9193">MEIDRMKNFRFCEWAPESGNPESDSEGTETSILGIGSSELHTKIFNAVMKTYAKHKKCGVLLQLLKKIQEPRTGIPVRGTLV</sequence>
<reference evidence="1" key="1">
    <citation type="submission" date="2021-03" db="EMBL/GenBank/DDBJ databases">
        <title>Draft genome sequence of rust myrtle Austropuccinia psidii MF-1, a brazilian biotype.</title>
        <authorList>
            <person name="Quecine M.C."/>
            <person name="Pachon D.M.R."/>
            <person name="Bonatelli M.L."/>
            <person name="Correr F.H."/>
            <person name="Franceschini L.M."/>
            <person name="Leite T.F."/>
            <person name="Margarido G.R.A."/>
            <person name="Almeida C.A."/>
            <person name="Ferrarezi J.A."/>
            <person name="Labate C.A."/>
        </authorList>
    </citation>
    <scope>NUCLEOTIDE SEQUENCE</scope>
    <source>
        <strain evidence="1">MF-1</strain>
    </source>
</reference>
<proteinExistence type="predicted"/>
<comment type="caution">
    <text evidence="1">The sequence shown here is derived from an EMBL/GenBank/DDBJ whole genome shotgun (WGS) entry which is preliminary data.</text>
</comment>
<evidence type="ECO:0000313" key="2">
    <source>
        <dbReference type="Proteomes" id="UP000765509"/>
    </source>
</evidence>
<evidence type="ECO:0000313" key="1">
    <source>
        <dbReference type="EMBL" id="MBW0489179.1"/>
    </source>
</evidence>
<dbReference type="AlphaFoldDB" id="A0A9Q3CPW6"/>